<evidence type="ECO:0000313" key="5">
    <source>
        <dbReference type="Proteomes" id="UP000823963"/>
    </source>
</evidence>
<evidence type="ECO:0000256" key="1">
    <source>
        <dbReference type="ARBA" id="ARBA00022737"/>
    </source>
</evidence>
<name>A0A9D2AB03_9LACO</name>
<evidence type="ECO:0000313" key="4">
    <source>
        <dbReference type="EMBL" id="HIX02320.1"/>
    </source>
</evidence>
<accession>A0A9D2AB03</accession>
<dbReference type="Pfam" id="PF13432">
    <property type="entry name" value="TPR_16"/>
    <property type="match status" value="1"/>
</dbReference>
<dbReference type="SUPFAM" id="SSF48452">
    <property type="entry name" value="TPR-like"/>
    <property type="match status" value="2"/>
</dbReference>
<evidence type="ECO:0000256" key="2">
    <source>
        <dbReference type="ARBA" id="ARBA00022803"/>
    </source>
</evidence>
<dbReference type="PANTHER" id="PTHR45586">
    <property type="entry name" value="TPR REPEAT-CONTAINING PROTEIN PA4667"/>
    <property type="match status" value="1"/>
</dbReference>
<keyword evidence="2 3" id="KW-0802">TPR repeat</keyword>
<feature type="repeat" description="TPR" evidence="3">
    <location>
        <begin position="238"/>
        <end position="271"/>
    </location>
</feature>
<dbReference type="Gene3D" id="1.25.40.10">
    <property type="entry name" value="Tetratricopeptide repeat domain"/>
    <property type="match status" value="3"/>
</dbReference>
<dbReference type="SMART" id="SM00028">
    <property type="entry name" value="TPR"/>
    <property type="match status" value="8"/>
</dbReference>
<organism evidence="4 5">
    <name type="scientific">Candidatus Ligilactobacillus excrementigallinarum</name>
    <dbReference type="NCBI Taxonomy" id="2838641"/>
    <lineage>
        <taxon>Bacteria</taxon>
        <taxon>Bacillati</taxon>
        <taxon>Bacillota</taxon>
        <taxon>Bacilli</taxon>
        <taxon>Lactobacillales</taxon>
        <taxon>Lactobacillaceae</taxon>
        <taxon>Ligilactobacillus</taxon>
    </lineage>
</organism>
<sequence>MTFAEKTLDLISKGQIDEARKEFAWSLRKDNDDMVYSLAEELYSLGFTNMAKRAYKKLLERHPDADEFRTSLADIAIGEGNDDEALNYLSQIRPDSDAYLESLLVAADLYQTQGMFDVSERKLITAYQIAPDEPVIQFALAELYFDIKKYIEAIPLYLNLIKQGITELSKVNLVQRLGMAYAESGKFEQAVGYLEQIHDEDLDDDTAFQLAFTRLKLGQIDEAIKELEKLKEKSPDYATVYPALAEAYEQKGKIEDALIALQEGMSVDEFNLQLYLKASDLSIKLGKKDQAEKYLKTALQQDSDNPSIVAALSRLLIDQHAELENIELLSNYLSNNEVDPSFYWLRGQSYAAIEDFGNAIDDYKAALKDLSDSADFLRDAAFFFREAGKRKLALECANRYLEFEPNDIDMIELQEELLED</sequence>
<dbReference type="InterPro" id="IPR019734">
    <property type="entry name" value="TPR_rpt"/>
</dbReference>
<gene>
    <name evidence="4" type="ORF">H9861_06150</name>
</gene>
<dbReference type="PROSITE" id="PS50005">
    <property type="entry name" value="TPR"/>
    <property type="match status" value="1"/>
</dbReference>
<dbReference type="EMBL" id="DXFP01000055">
    <property type="protein sequence ID" value="HIX02320.1"/>
    <property type="molecule type" value="Genomic_DNA"/>
</dbReference>
<evidence type="ECO:0000256" key="3">
    <source>
        <dbReference type="PROSITE-ProRule" id="PRU00339"/>
    </source>
</evidence>
<dbReference type="InterPro" id="IPR011990">
    <property type="entry name" value="TPR-like_helical_dom_sf"/>
</dbReference>
<dbReference type="Proteomes" id="UP000823963">
    <property type="component" value="Unassembled WGS sequence"/>
</dbReference>
<dbReference type="PANTHER" id="PTHR45586:SF15">
    <property type="entry name" value="TPR REPEAT-CONTAINING PROTEIN YPIA"/>
    <property type="match status" value="1"/>
</dbReference>
<dbReference type="Pfam" id="PF13181">
    <property type="entry name" value="TPR_8"/>
    <property type="match status" value="2"/>
</dbReference>
<keyword evidence="1" id="KW-0677">Repeat</keyword>
<proteinExistence type="predicted"/>
<reference evidence="4" key="2">
    <citation type="submission" date="2021-04" db="EMBL/GenBank/DDBJ databases">
        <authorList>
            <person name="Gilroy R."/>
        </authorList>
    </citation>
    <scope>NUCLEOTIDE SEQUENCE</scope>
    <source>
        <strain evidence="4">6627</strain>
    </source>
</reference>
<comment type="caution">
    <text evidence="4">The sequence shown here is derived from an EMBL/GenBank/DDBJ whole genome shotgun (WGS) entry which is preliminary data.</text>
</comment>
<dbReference type="InterPro" id="IPR051012">
    <property type="entry name" value="CellSynth/LPSAsmb/PSIAsmb"/>
</dbReference>
<dbReference type="Pfam" id="PF14559">
    <property type="entry name" value="TPR_19"/>
    <property type="match status" value="1"/>
</dbReference>
<reference evidence="4" key="1">
    <citation type="journal article" date="2021" name="PeerJ">
        <title>Extensive microbial diversity within the chicken gut microbiome revealed by metagenomics and culture.</title>
        <authorList>
            <person name="Gilroy R."/>
            <person name="Ravi A."/>
            <person name="Getino M."/>
            <person name="Pursley I."/>
            <person name="Horton D.L."/>
            <person name="Alikhan N.F."/>
            <person name="Baker D."/>
            <person name="Gharbi K."/>
            <person name="Hall N."/>
            <person name="Watson M."/>
            <person name="Adriaenssens E.M."/>
            <person name="Foster-Nyarko E."/>
            <person name="Jarju S."/>
            <person name="Secka A."/>
            <person name="Antonio M."/>
            <person name="Oren A."/>
            <person name="Chaudhuri R.R."/>
            <person name="La Ragione R."/>
            <person name="Hildebrand F."/>
            <person name="Pallen M.J."/>
        </authorList>
    </citation>
    <scope>NUCLEOTIDE SEQUENCE</scope>
    <source>
        <strain evidence="4">6627</strain>
    </source>
</reference>
<protein>
    <submittedName>
        <fullName evidence="4">Tetratricopeptide repeat protein</fullName>
    </submittedName>
</protein>
<dbReference type="AlphaFoldDB" id="A0A9D2AB03"/>